<dbReference type="RefSeq" id="WP_070094181.1">
    <property type="nucleotide sequence ID" value="NZ_CP016634.1"/>
</dbReference>
<dbReference type="EMBL" id="CP016634">
    <property type="protein sequence ID" value="ANY89291.1"/>
    <property type="molecule type" value="Genomic_DNA"/>
</dbReference>
<keyword evidence="3" id="KW-0238">DNA-binding</keyword>
<evidence type="ECO:0000313" key="6">
    <source>
        <dbReference type="EMBL" id="ANY89291.1"/>
    </source>
</evidence>
<keyword evidence="2" id="KW-0805">Transcription regulation</keyword>
<dbReference type="SUPFAM" id="SSF46785">
    <property type="entry name" value="Winged helix' DNA-binding domain"/>
    <property type="match status" value="1"/>
</dbReference>
<dbReference type="GO" id="GO:0003677">
    <property type="term" value="F:DNA binding"/>
    <property type="evidence" value="ECO:0007669"/>
    <property type="project" value="UniProtKB-KW"/>
</dbReference>
<dbReference type="InterPro" id="IPR036390">
    <property type="entry name" value="WH_DNA-bd_sf"/>
</dbReference>
<evidence type="ECO:0000256" key="4">
    <source>
        <dbReference type="ARBA" id="ARBA00023163"/>
    </source>
</evidence>
<gene>
    <name evidence="6" type="primary">nodD2_4</name>
    <name evidence="6" type="ORF">IEC33019_3773</name>
</gene>
<feature type="domain" description="HTH lysR-type" evidence="5">
    <location>
        <begin position="7"/>
        <end position="64"/>
    </location>
</feature>
<evidence type="ECO:0000256" key="1">
    <source>
        <dbReference type="ARBA" id="ARBA00009437"/>
    </source>
</evidence>
<accession>A0A1B2FAT1</accession>
<organism evidence="6">
    <name type="scientific">Pseudomonas putida</name>
    <name type="common">Arthrobacter siderocapsulatus</name>
    <dbReference type="NCBI Taxonomy" id="303"/>
    <lineage>
        <taxon>Bacteria</taxon>
        <taxon>Pseudomonadati</taxon>
        <taxon>Pseudomonadota</taxon>
        <taxon>Gammaproteobacteria</taxon>
        <taxon>Pseudomonadales</taxon>
        <taxon>Pseudomonadaceae</taxon>
        <taxon>Pseudomonas</taxon>
    </lineage>
</organism>
<reference evidence="6" key="1">
    <citation type="submission" date="2016-07" db="EMBL/GenBank/DDBJ databases">
        <title>New class B carbapenemase carried by novel plasmid in Pseudomonas putida enviromental strain in eastern Amazonia.</title>
        <authorList>
            <person name="Souza C.O."/>
            <person name="Lima K.V."/>
            <person name="Brasiliense D.M."/>
            <person name="Perez-Chaparro P.J."/>
            <person name="Mamizuka E.M."/>
            <person name="Lima M.O."/>
            <person name="Lima L.N."/>
            <person name="McCulloch J.A."/>
        </authorList>
    </citation>
    <scope>NUCLEOTIDE SEQUENCE [LARGE SCALE GENOMIC DNA]</scope>
    <source>
        <strain evidence="6">IEC33019</strain>
    </source>
</reference>
<sequence length="308" mass="33992">MDDLRRIDLNLLLTLHALLSEQHVSRAALRLHRSQPAVSHALAQLRDIFADPLLVRLGGRLHLSSRAQALREPLEQALEQLDGLLGSPRFEPSRARRTFRLAMSDYGARVVLPGLMRRLRTEAPGIDLVVSQGSREAMLGQLIDGEVDLALGVFPDLPSEVRLQVLFEESFTCLADRRSLPARTGLSLAQWLARPHVLVAVRPGIDNEIDLALHALGQGRRIALTLPHWGVAQGVITGTDLILTVARRSLAGARLDPGLRSFAPPLPIAPFAFTQAWHARREGDAGHRWLRELIRGLCDEHEAPRSAS</sequence>
<dbReference type="CDD" id="cd08465">
    <property type="entry name" value="PBP2_ToxR"/>
    <property type="match status" value="1"/>
</dbReference>
<protein>
    <submittedName>
        <fullName evidence="6">Nodulation protein D 2</fullName>
    </submittedName>
</protein>
<proteinExistence type="inferred from homology"/>
<dbReference type="InterPro" id="IPR050389">
    <property type="entry name" value="LysR-type_TF"/>
</dbReference>
<dbReference type="SUPFAM" id="SSF53850">
    <property type="entry name" value="Periplasmic binding protein-like II"/>
    <property type="match status" value="1"/>
</dbReference>
<comment type="similarity">
    <text evidence="1">Belongs to the LysR transcriptional regulatory family.</text>
</comment>
<name>A0A1B2FAT1_PSEPU</name>
<dbReference type="InterPro" id="IPR005119">
    <property type="entry name" value="LysR_subst-bd"/>
</dbReference>
<dbReference type="PROSITE" id="PS50931">
    <property type="entry name" value="HTH_LYSR"/>
    <property type="match status" value="1"/>
</dbReference>
<dbReference type="InterPro" id="IPR036388">
    <property type="entry name" value="WH-like_DNA-bd_sf"/>
</dbReference>
<dbReference type="InterPro" id="IPR000847">
    <property type="entry name" value="LysR_HTH_N"/>
</dbReference>
<evidence type="ECO:0000256" key="2">
    <source>
        <dbReference type="ARBA" id="ARBA00023015"/>
    </source>
</evidence>
<dbReference type="AlphaFoldDB" id="A0A1B2FAT1"/>
<dbReference type="PANTHER" id="PTHR30118:SF15">
    <property type="entry name" value="TRANSCRIPTIONAL REGULATORY PROTEIN"/>
    <property type="match status" value="1"/>
</dbReference>
<dbReference type="Gene3D" id="3.40.190.10">
    <property type="entry name" value="Periplasmic binding protein-like II"/>
    <property type="match status" value="2"/>
</dbReference>
<dbReference type="Pfam" id="PF03466">
    <property type="entry name" value="LysR_substrate"/>
    <property type="match status" value="1"/>
</dbReference>
<evidence type="ECO:0000259" key="5">
    <source>
        <dbReference type="PROSITE" id="PS50931"/>
    </source>
</evidence>
<evidence type="ECO:0000256" key="3">
    <source>
        <dbReference type="ARBA" id="ARBA00023125"/>
    </source>
</evidence>
<dbReference type="GO" id="GO:0003700">
    <property type="term" value="F:DNA-binding transcription factor activity"/>
    <property type="evidence" value="ECO:0007669"/>
    <property type="project" value="InterPro"/>
</dbReference>
<dbReference type="PRINTS" id="PR00039">
    <property type="entry name" value="HTHLYSR"/>
</dbReference>
<keyword evidence="4" id="KW-0804">Transcription</keyword>
<dbReference type="Pfam" id="PF00126">
    <property type="entry name" value="HTH_1"/>
    <property type="match status" value="1"/>
</dbReference>
<dbReference type="PANTHER" id="PTHR30118">
    <property type="entry name" value="HTH-TYPE TRANSCRIPTIONAL REGULATOR LEUO-RELATED"/>
    <property type="match status" value="1"/>
</dbReference>
<dbReference type="Gene3D" id="1.10.10.10">
    <property type="entry name" value="Winged helix-like DNA-binding domain superfamily/Winged helix DNA-binding domain"/>
    <property type="match status" value="1"/>
</dbReference>